<dbReference type="SUPFAM" id="SSF52833">
    <property type="entry name" value="Thioredoxin-like"/>
    <property type="match status" value="1"/>
</dbReference>
<dbReference type="eggNOG" id="COG0625">
    <property type="taxonomic scope" value="Bacteria"/>
</dbReference>
<dbReference type="Pfam" id="PF13417">
    <property type="entry name" value="GST_N_3"/>
    <property type="match status" value="1"/>
</dbReference>
<keyword evidence="4" id="KW-1185">Reference proteome</keyword>
<dbReference type="STRING" id="420662.Mpe_A1783"/>
<dbReference type="SUPFAM" id="SSF47616">
    <property type="entry name" value="GST C-terminal domain-like"/>
    <property type="match status" value="1"/>
</dbReference>
<dbReference type="Proteomes" id="UP000000366">
    <property type="component" value="Chromosome"/>
</dbReference>
<evidence type="ECO:0000259" key="2">
    <source>
        <dbReference type="PROSITE" id="PS50405"/>
    </source>
</evidence>
<dbReference type="CDD" id="cd00299">
    <property type="entry name" value="GST_C_family"/>
    <property type="match status" value="1"/>
</dbReference>
<dbReference type="InterPro" id="IPR036249">
    <property type="entry name" value="Thioredoxin-like_sf"/>
</dbReference>
<feature type="domain" description="GST N-terminal" evidence="1">
    <location>
        <begin position="2"/>
        <end position="81"/>
    </location>
</feature>
<gene>
    <name evidence="3" type="ordered locus">Mpe_A1783</name>
</gene>
<dbReference type="InterPro" id="IPR004045">
    <property type="entry name" value="Glutathione_S-Trfase_N"/>
</dbReference>
<keyword evidence="3" id="KW-0808">Transferase</keyword>
<evidence type="ECO:0000313" key="3">
    <source>
        <dbReference type="EMBL" id="ABM94742.1"/>
    </source>
</evidence>
<name>A2SGQ3_METPP</name>
<evidence type="ECO:0000259" key="1">
    <source>
        <dbReference type="PROSITE" id="PS50404"/>
    </source>
</evidence>
<dbReference type="Gene3D" id="1.20.1050.10">
    <property type="match status" value="1"/>
</dbReference>
<accession>A2SGQ3</accession>
<dbReference type="InterPro" id="IPR036282">
    <property type="entry name" value="Glutathione-S-Trfase_C_sf"/>
</dbReference>
<feature type="domain" description="GST C-terminal" evidence="2">
    <location>
        <begin position="87"/>
        <end position="234"/>
    </location>
</feature>
<organism evidence="3 4">
    <name type="scientific">Methylibium petroleiphilum (strain ATCC BAA-1232 / LMG 22953 / PM1)</name>
    <dbReference type="NCBI Taxonomy" id="420662"/>
    <lineage>
        <taxon>Bacteria</taxon>
        <taxon>Pseudomonadati</taxon>
        <taxon>Pseudomonadota</taxon>
        <taxon>Betaproteobacteria</taxon>
        <taxon>Burkholderiales</taxon>
        <taxon>Sphaerotilaceae</taxon>
        <taxon>Methylibium</taxon>
    </lineage>
</organism>
<dbReference type="HOGENOM" id="CLU_039745_2_0_4"/>
<dbReference type="Gene3D" id="3.40.30.110">
    <property type="match status" value="1"/>
</dbReference>
<dbReference type="PROSITE" id="PS50404">
    <property type="entry name" value="GST_NTER"/>
    <property type="match status" value="1"/>
</dbReference>
<dbReference type="PROSITE" id="PS50405">
    <property type="entry name" value="GST_CTER"/>
    <property type="match status" value="1"/>
</dbReference>
<dbReference type="Pfam" id="PF13410">
    <property type="entry name" value="GST_C_2"/>
    <property type="match status" value="1"/>
</dbReference>
<reference evidence="3 4" key="1">
    <citation type="journal article" date="2007" name="J. Bacteriol.">
        <title>Whole-genome analysis of the methyl tert-butyl ether-degrading beta-proteobacterium Methylibium petroleiphilum PM1.</title>
        <authorList>
            <person name="Kane S.R."/>
            <person name="Chakicherla A.Y."/>
            <person name="Chain P.S.G."/>
            <person name="Schmidt R."/>
            <person name="Shin M.W."/>
            <person name="Legler T.C."/>
            <person name="Scow K.M."/>
            <person name="Larimer F.W."/>
            <person name="Lucas S.M."/>
            <person name="Richardson P.M."/>
            <person name="Hristova K.R."/>
        </authorList>
    </citation>
    <scope>NUCLEOTIDE SEQUENCE [LARGE SCALE GENOMIC DNA]</scope>
    <source>
        <strain evidence="4">ATCC BAA-1232 / LMG 22953 / PM1</strain>
    </source>
</reference>
<proteinExistence type="predicted"/>
<evidence type="ECO:0000313" key="4">
    <source>
        <dbReference type="Proteomes" id="UP000000366"/>
    </source>
</evidence>
<dbReference type="InterPro" id="IPR010987">
    <property type="entry name" value="Glutathione-S-Trfase_C-like"/>
</dbReference>
<dbReference type="EMBL" id="CP000555">
    <property type="protein sequence ID" value="ABM94742.1"/>
    <property type="molecule type" value="Genomic_DNA"/>
</dbReference>
<dbReference type="CDD" id="cd00570">
    <property type="entry name" value="GST_N_family"/>
    <property type="match status" value="1"/>
</dbReference>
<sequence>MSDLILHHYPASPFAEKTRLILGYKRLAWRSVTIPIMMPKPNLVALTGGYRKTPVLQVGADIYCDTALIARVIEAHAPERTLYPAESAGEAPLIAQWADFTLFWTAVPYTLQPAGMAAIFAGAPPEVLKAFGADRAAMTTGLHWPTVSDATAQLHNHLGWIEQRLADGRAFLGGGTASIADFSVAHCVWFVKSAPPVAGILDAYPNLLAWHARVLAFGHGRPEALGEDEALTIAAGAKAHAPVSVMPGLGFEAGERVAVSAVDYGRDPVVGPLVGLTRETVTVERRDDRAGQVRVHFPRLGFQIKKDTTA</sequence>
<dbReference type="AlphaFoldDB" id="A2SGQ3"/>
<dbReference type="RefSeq" id="WP_011829379.1">
    <property type="nucleotide sequence ID" value="NC_008825.1"/>
</dbReference>
<dbReference type="GO" id="GO:0016740">
    <property type="term" value="F:transferase activity"/>
    <property type="evidence" value="ECO:0007669"/>
    <property type="project" value="UniProtKB-KW"/>
</dbReference>
<dbReference type="KEGG" id="mpt:Mpe_A1783"/>
<protein>
    <submittedName>
        <fullName evidence="3">Putative glutathione S-transferase-related protein</fullName>
    </submittedName>
</protein>